<name>A0A1M6IWJ6_9BACE</name>
<protein>
    <submittedName>
        <fullName evidence="2">Uncharacterized protein</fullName>
    </submittedName>
</protein>
<dbReference type="eggNOG" id="ENOG502ZSWC">
    <property type="taxonomic scope" value="Bacteria"/>
</dbReference>
<sequence>MEDKKMTEKESLELITQMIQNSKKNLRLGNVNILLLWGYLCAITALVVYVLILITGNPLWNWVWLAIPVIGFPVMYWLKKKEDKPVLTYTDKVLLAIWSNIGQYGIGISIIAALYFDSMLLLLPIILLLCSLGVNITGSIINDSWMRNAAGCSLAISVVMISHILLNPPEFNFMYPAFAVCFIIMLIIPGHRLNRRYTKE</sequence>
<evidence type="ECO:0000256" key="1">
    <source>
        <dbReference type="SAM" id="Phobius"/>
    </source>
</evidence>
<feature type="transmembrane region" description="Helical" evidence="1">
    <location>
        <begin position="148"/>
        <end position="166"/>
    </location>
</feature>
<accession>A0A1M6IWJ6</accession>
<feature type="transmembrane region" description="Helical" evidence="1">
    <location>
        <begin position="60"/>
        <end position="78"/>
    </location>
</feature>
<feature type="transmembrane region" description="Helical" evidence="1">
    <location>
        <begin position="121"/>
        <end position="141"/>
    </location>
</feature>
<keyword evidence="1" id="KW-0812">Transmembrane</keyword>
<evidence type="ECO:0000313" key="3">
    <source>
        <dbReference type="Proteomes" id="UP000184192"/>
    </source>
</evidence>
<keyword evidence="3" id="KW-1185">Reference proteome</keyword>
<dbReference type="AlphaFoldDB" id="A0A1M6IWJ6"/>
<dbReference type="RefSeq" id="WP_025834300.1">
    <property type="nucleotide sequence ID" value="NZ_FQZN01000025.1"/>
</dbReference>
<reference evidence="3" key="1">
    <citation type="submission" date="2016-11" db="EMBL/GenBank/DDBJ databases">
        <authorList>
            <person name="Varghese N."/>
            <person name="Submissions S."/>
        </authorList>
    </citation>
    <scope>NUCLEOTIDE SEQUENCE [LARGE SCALE GENOMIC DNA]</scope>
    <source>
        <strain evidence="3">DSM 26884</strain>
    </source>
</reference>
<feature type="transmembrane region" description="Helical" evidence="1">
    <location>
        <begin position="172"/>
        <end position="190"/>
    </location>
</feature>
<dbReference type="EMBL" id="FQZN01000025">
    <property type="protein sequence ID" value="SHJ38787.1"/>
    <property type="molecule type" value="Genomic_DNA"/>
</dbReference>
<gene>
    <name evidence="2" type="ORF">SAMN05444350_12561</name>
</gene>
<dbReference type="GeneID" id="92713690"/>
<feature type="transmembrane region" description="Helical" evidence="1">
    <location>
        <begin position="33"/>
        <end position="54"/>
    </location>
</feature>
<keyword evidence="1" id="KW-1133">Transmembrane helix</keyword>
<feature type="transmembrane region" description="Helical" evidence="1">
    <location>
        <begin position="93"/>
        <end position="115"/>
    </location>
</feature>
<evidence type="ECO:0000313" key="2">
    <source>
        <dbReference type="EMBL" id="SHJ38787.1"/>
    </source>
</evidence>
<dbReference type="Proteomes" id="UP000184192">
    <property type="component" value="Unassembled WGS sequence"/>
</dbReference>
<proteinExistence type="predicted"/>
<organism evidence="2 3">
    <name type="scientific">Bacteroides stercorirosoris</name>
    <dbReference type="NCBI Taxonomy" id="871324"/>
    <lineage>
        <taxon>Bacteria</taxon>
        <taxon>Pseudomonadati</taxon>
        <taxon>Bacteroidota</taxon>
        <taxon>Bacteroidia</taxon>
        <taxon>Bacteroidales</taxon>
        <taxon>Bacteroidaceae</taxon>
        <taxon>Bacteroides</taxon>
    </lineage>
</organism>
<keyword evidence="1" id="KW-0472">Membrane</keyword>